<dbReference type="RefSeq" id="WP_285929992.1">
    <property type="nucleotide sequence ID" value="NZ_JASTZU010000011.1"/>
</dbReference>
<keyword evidence="6 8" id="KW-0139">CF(1)</keyword>
<comment type="caution">
    <text evidence="9">The sequence shown here is derived from an EMBL/GenBank/DDBJ whole genome shotgun (WGS) entry which is preliminary data.</text>
</comment>
<keyword evidence="3 8" id="KW-0375">Hydrogen ion transport</keyword>
<evidence type="ECO:0000256" key="2">
    <source>
        <dbReference type="ARBA" id="ARBA00022448"/>
    </source>
</evidence>
<dbReference type="PRINTS" id="PR00125">
    <property type="entry name" value="ATPASEDELTA"/>
</dbReference>
<dbReference type="InterPro" id="IPR000711">
    <property type="entry name" value="ATPase_OSCP/dsu"/>
</dbReference>
<keyword evidence="4 8" id="KW-0406">Ion transport</keyword>
<accession>A0ABT7L035</accession>
<keyword evidence="8" id="KW-1003">Cell membrane</keyword>
<dbReference type="EMBL" id="JASTZU010000011">
    <property type="protein sequence ID" value="MDL4839146.1"/>
    <property type="molecule type" value="Genomic_DNA"/>
</dbReference>
<gene>
    <name evidence="8" type="primary">atpH</name>
    <name evidence="9" type="ORF">QQS35_01550</name>
</gene>
<comment type="function">
    <text evidence="8">F(1)F(0) ATP synthase produces ATP from ADP in the presence of a proton or sodium gradient. F-type ATPases consist of two structural domains, F(1) containing the extramembraneous catalytic core and F(0) containing the membrane proton channel, linked together by a central stalk and a peripheral stalk. During catalysis, ATP synthesis in the catalytic domain of F(1) is coupled via a rotary mechanism of the central stalk subunits to proton translocation.</text>
</comment>
<dbReference type="NCBIfam" id="NF004403">
    <property type="entry name" value="PRK05758.2-4"/>
    <property type="match status" value="1"/>
</dbReference>
<comment type="subcellular location">
    <subcellularLocation>
        <location evidence="8">Cell membrane</location>
        <topology evidence="8">Peripheral membrane protein</topology>
    </subcellularLocation>
    <subcellularLocation>
        <location evidence="1">Membrane</location>
    </subcellularLocation>
</comment>
<keyword evidence="10" id="KW-1185">Reference proteome</keyword>
<evidence type="ECO:0000256" key="6">
    <source>
        <dbReference type="ARBA" id="ARBA00023196"/>
    </source>
</evidence>
<comment type="function">
    <text evidence="8">This protein is part of the stalk that links CF(0) to CF(1). It either transmits conformational changes from CF(0) to CF(1) or is implicated in proton conduction.</text>
</comment>
<protein>
    <recommendedName>
        <fullName evidence="8">ATP synthase subunit delta</fullName>
    </recommendedName>
    <alternativeName>
        <fullName evidence="8">ATP synthase F(1) sector subunit delta</fullName>
    </alternativeName>
    <alternativeName>
        <fullName evidence="8">F-type ATPase subunit delta</fullName>
        <shortName evidence="8">F-ATPase subunit delta</shortName>
    </alternativeName>
</protein>
<dbReference type="Proteomes" id="UP001235343">
    <property type="component" value="Unassembled WGS sequence"/>
</dbReference>
<dbReference type="SUPFAM" id="SSF47928">
    <property type="entry name" value="N-terminal domain of the delta subunit of the F1F0-ATP synthase"/>
    <property type="match status" value="1"/>
</dbReference>
<keyword evidence="7 8" id="KW-0066">ATP synthesis</keyword>
<dbReference type="InterPro" id="IPR020781">
    <property type="entry name" value="ATPase_OSCP/d_CS"/>
</dbReference>
<evidence type="ECO:0000256" key="1">
    <source>
        <dbReference type="ARBA" id="ARBA00004370"/>
    </source>
</evidence>
<evidence type="ECO:0000313" key="10">
    <source>
        <dbReference type="Proteomes" id="UP001235343"/>
    </source>
</evidence>
<dbReference type="PANTHER" id="PTHR11910">
    <property type="entry name" value="ATP SYNTHASE DELTA CHAIN"/>
    <property type="match status" value="1"/>
</dbReference>
<keyword evidence="5 8" id="KW-0472">Membrane</keyword>
<proteinExistence type="inferred from homology"/>
<comment type="similarity">
    <text evidence="8">Belongs to the ATPase delta chain family.</text>
</comment>
<dbReference type="NCBIfam" id="TIGR01145">
    <property type="entry name" value="ATP_synt_delta"/>
    <property type="match status" value="1"/>
</dbReference>
<keyword evidence="2 8" id="KW-0813">Transport</keyword>
<evidence type="ECO:0000256" key="4">
    <source>
        <dbReference type="ARBA" id="ARBA00023065"/>
    </source>
</evidence>
<evidence type="ECO:0000256" key="5">
    <source>
        <dbReference type="ARBA" id="ARBA00023136"/>
    </source>
</evidence>
<evidence type="ECO:0000256" key="3">
    <source>
        <dbReference type="ARBA" id="ARBA00022781"/>
    </source>
</evidence>
<dbReference type="HAMAP" id="MF_01416">
    <property type="entry name" value="ATP_synth_delta_bact"/>
    <property type="match status" value="1"/>
</dbReference>
<dbReference type="Gene3D" id="1.10.520.20">
    <property type="entry name" value="N-terminal domain of the delta subunit of the F1F0-ATP synthase"/>
    <property type="match status" value="1"/>
</dbReference>
<evidence type="ECO:0000256" key="8">
    <source>
        <dbReference type="HAMAP-Rule" id="MF_01416"/>
    </source>
</evidence>
<sequence>MSNVEVSKRYADALFQIGKEKNQLEQFEAQLQIVKEVFMNNKELSAFLEHPRVAKEKKKQLIKDSFQGFSSDVNNLLHLLVDRHSEHAVTSIVGHFVSLVQDAKGIAEAKVYSIRELTDDERQHLSNVFAKKLNKTELKIVNVVDPTILGGVKIKVGNTIYDGSIKGKLDRLERNIVTAN</sequence>
<dbReference type="PROSITE" id="PS00389">
    <property type="entry name" value="ATPASE_DELTA"/>
    <property type="match status" value="1"/>
</dbReference>
<dbReference type="InterPro" id="IPR026015">
    <property type="entry name" value="ATP_synth_OSCP/delta_N_sf"/>
</dbReference>
<evidence type="ECO:0000313" key="9">
    <source>
        <dbReference type="EMBL" id="MDL4839146.1"/>
    </source>
</evidence>
<evidence type="ECO:0000256" key="7">
    <source>
        <dbReference type="ARBA" id="ARBA00023310"/>
    </source>
</evidence>
<dbReference type="Pfam" id="PF00213">
    <property type="entry name" value="OSCP"/>
    <property type="match status" value="1"/>
</dbReference>
<name>A0ABT7L035_9BACI</name>
<reference evidence="9 10" key="1">
    <citation type="submission" date="2023-06" db="EMBL/GenBank/DDBJ databases">
        <title>Aquibacillus rhizosphaerae LR5S19.</title>
        <authorList>
            <person name="Sun J.-Q."/>
        </authorList>
    </citation>
    <scope>NUCLEOTIDE SEQUENCE [LARGE SCALE GENOMIC DNA]</scope>
    <source>
        <strain evidence="9 10">LR5S19</strain>
    </source>
</reference>
<organism evidence="9 10">
    <name type="scientific">Aquibacillus rhizosphaerae</name>
    <dbReference type="NCBI Taxonomy" id="3051431"/>
    <lineage>
        <taxon>Bacteria</taxon>
        <taxon>Bacillati</taxon>
        <taxon>Bacillota</taxon>
        <taxon>Bacilli</taxon>
        <taxon>Bacillales</taxon>
        <taxon>Bacillaceae</taxon>
        <taxon>Aquibacillus</taxon>
    </lineage>
</organism>